<reference evidence="1" key="1">
    <citation type="submission" date="2025-02" db="EMBL/GenBank/DDBJ databases">
        <authorList>
            <consortium name="NCBI Genome Project"/>
        </authorList>
    </citation>
    <scope>NUCLEOTIDE SEQUENCE</scope>
</reference>
<protein>
    <submittedName>
        <fullName evidence="1">Uncharacterized protein</fullName>
    </submittedName>
</protein>
<dbReference type="RefSeq" id="XP_059601802.1">
    <property type="nucleotide sequence ID" value="XM_059750736.1"/>
</dbReference>
<dbReference type="GeneID" id="84592496"/>
<name>A0AAJ8BR24_ASPNG</name>
<accession>A0AAJ8BR24</accession>
<dbReference type="KEGG" id="ang:An12g02250"/>
<dbReference type="AlphaFoldDB" id="A0AAJ8BR24"/>
<dbReference type="VEuPathDB" id="FungiDB:An12g02250"/>
<sequence length="140" mass="15313">MQDTNGPNHRQTHAFASDQGISLATGFPFTLPGVHPDLPGIDQQPSSKHMESGWEAISDSFAVRLSFYQLGFATLGRMRGSLHREGQLTSSRIVSTVRPWSGKSAANDDLDYLSGAVHVDFDVLSGAMPPYLTRQVPLDW</sequence>
<evidence type="ECO:0000313" key="1">
    <source>
        <dbReference type="RefSeq" id="XP_059601802.1"/>
    </source>
</evidence>
<organism evidence="1">
    <name type="scientific">Aspergillus niger</name>
    <dbReference type="NCBI Taxonomy" id="5061"/>
    <lineage>
        <taxon>Eukaryota</taxon>
        <taxon>Fungi</taxon>
        <taxon>Dikarya</taxon>
        <taxon>Ascomycota</taxon>
        <taxon>Pezizomycotina</taxon>
        <taxon>Eurotiomycetes</taxon>
        <taxon>Eurotiomycetidae</taxon>
        <taxon>Eurotiales</taxon>
        <taxon>Aspergillaceae</taxon>
        <taxon>Aspergillus</taxon>
        <taxon>Aspergillus subgen. Circumdati</taxon>
    </lineage>
</organism>
<reference evidence="1" key="2">
    <citation type="submission" date="2025-08" db="UniProtKB">
        <authorList>
            <consortium name="RefSeq"/>
        </authorList>
    </citation>
    <scope>IDENTIFICATION</scope>
</reference>
<proteinExistence type="predicted"/>
<gene>
    <name evidence="1" type="ORF">An12g02250</name>
</gene>